<dbReference type="PROSITE" id="PS00146">
    <property type="entry name" value="BETA_LACTAMASE_A"/>
    <property type="match status" value="1"/>
</dbReference>
<dbReference type="EMBL" id="CP060697">
    <property type="protein sequence ID" value="QNM82454.1"/>
    <property type="molecule type" value="Genomic_DNA"/>
</dbReference>
<dbReference type="Proteomes" id="UP000515861">
    <property type="component" value="Chromosome"/>
</dbReference>
<feature type="chain" id="PRO_5028988109" description="Beta-lactamase" evidence="7">
    <location>
        <begin position="22"/>
        <end position="279"/>
    </location>
</feature>
<dbReference type="GO" id="GO:0030655">
    <property type="term" value="P:beta-lactam antibiotic catabolic process"/>
    <property type="evidence" value="ECO:0007669"/>
    <property type="project" value="InterPro"/>
</dbReference>
<dbReference type="KEGG" id="ssau:H8M03_10635"/>
<comment type="similarity">
    <text evidence="2 6">Belongs to the class-A beta-lactamase family.</text>
</comment>
<dbReference type="AlphaFoldDB" id="A0A7G9L1F5"/>
<dbReference type="EC" id="3.5.2.6" evidence="3 6"/>
<evidence type="ECO:0000256" key="3">
    <source>
        <dbReference type="ARBA" id="ARBA00012865"/>
    </source>
</evidence>
<evidence type="ECO:0000256" key="4">
    <source>
        <dbReference type="ARBA" id="ARBA00022801"/>
    </source>
</evidence>
<reference evidence="9 10" key="1">
    <citation type="submission" date="2020-08" db="EMBL/GenBank/DDBJ databases">
        <title>Sphingomonas sp. sand1-3 16S ribosomal RNA gene Genome sequencing and assembly.</title>
        <authorList>
            <person name="Kang M."/>
        </authorList>
    </citation>
    <scope>NUCLEOTIDE SEQUENCE [LARGE SCALE GENOMIC DNA]</scope>
    <source>
        <strain evidence="10">sand1-3</strain>
    </source>
</reference>
<comment type="catalytic activity">
    <reaction evidence="1 6">
        <text>a beta-lactam + H2O = a substituted beta-amino acid</text>
        <dbReference type="Rhea" id="RHEA:20401"/>
        <dbReference type="ChEBI" id="CHEBI:15377"/>
        <dbReference type="ChEBI" id="CHEBI:35627"/>
        <dbReference type="ChEBI" id="CHEBI:140347"/>
        <dbReference type="EC" id="3.5.2.6"/>
    </reaction>
</comment>
<keyword evidence="4 6" id="KW-0378">Hydrolase</keyword>
<evidence type="ECO:0000256" key="1">
    <source>
        <dbReference type="ARBA" id="ARBA00001526"/>
    </source>
</evidence>
<evidence type="ECO:0000259" key="8">
    <source>
        <dbReference type="Pfam" id="PF13354"/>
    </source>
</evidence>
<dbReference type="Gene3D" id="3.40.710.10">
    <property type="entry name" value="DD-peptidase/beta-lactamase superfamily"/>
    <property type="match status" value="1"/>
</dbReference>
<dbReference type="GO" id="GO:0008800">
    <property type="term" value="F:beta-lactamase activity"/>
    <property type="evidence" value="ECO:0007669"/>
    <property type="project" value="UniProtKB-UniRule"/>
</dbReference>
<dbReference type="InterPro" id="IPR023650">
    <property type="entry name" value="Beta-lactam_class-A_AS"/>
</dbReference>
<keyword evidence="10" id="KW-1185">Reference proteome</keyword>
<dbReference type="InterPro" id="IPR000871">
    <property type="entry name" value="Beta-lactam_class-A"/>
</dbReference>
<sequence length="279" mass="30466">MHRLTGFLICLLALVAQPAAAQSRFASQVQNQLSALITTKSADVGIAAIDLVTGENVNVHGQDHYPMASTVKVAVAATYLSYVENGDRSLDDMIAGRTASSLMRAMIVRSDNHATDLLLDNLGGPKTIQKWLKFHNVEGMRVDRTIAQLLRAKRDLYEKLDSTTPIAFALFLQRLDKGELLRPSSRAYLLDLMADCQTGKNRMRALLPAGVVAHKTGTLNGYSSDVGFITLPNGHRVAIAIFARGGDNRPRAIAEAARLVYDGFKTMVRWPYSITGTPQ</sequence>
<evidence type="ECO:0000256" key="5">
    <source>
        <dbReference type="ARBA" id="ARBA00023251"/>
    </source>
</evidence>
<evidence type="ECO:0000313" key="9">
    <source>
        <dbReference type="EMBL" id="QNM82454.1"/>
    </source>
</evidence>
<dbReference type="PRINTS" id="PR00118">
    <property type="entry name" value="BLACTAMASEA"/>
</dbReference>
<dbReference type="InterPro" id="IPR045155">
    <property type="entry name" value="Beta-lactam_cat"/>
</dbReference>
<feature type="domain" description="Beta-lactamase class A catalytic" evidence="8">
    <location>
        <begin position="45"/>
        <end position="242"/>
    </location>
</feature>
<dbReference type="GO" id="GO:0046677">
    <property type="term" value="P:response to antibiotic"/>
    <property type="evidence" value="ECO:0007669"/>
    <property type="project" value="UniProtKB-UniRule"/>
</dbReference>
<evidence type="ECO:0000256" key="2">
    <source>
        <dbReference type="ARBA" id="ARBA00009009"/>
    </source>
</evidence>
<name>A0A7G9L1F5_9SPHN</name>
<evidence type="ECO:0000256" key="7">
    <source>
        <dbReference type="SAM" id="SignalP"/>
    </source>
</evidence>
<keyword evidence="7" id="KW-0732">Signal</keyword>
<organism evidence="9 10">
    <name type="scientific">Sphingomonas sabuli</name>
    <dbReference type="NCBI Taxonomy" id="2764186"/>
    <lineage>
        <taxon>Bacteria</taxon>
        <taxon>Pseudomonadati</taxon>
        <taxon>Pseudomonadota</taxon>
        <taxon>Alphaproteobacteria</taxon>
        <taxon>Sphingomonadales</taxon>
        <taxon>Sphingomonadaceae</taxon>
        <taxon>Sphingomonas</taxon>
    </lineage>
</organism>
<dbReference type="Pfam" id="PF13354">
    <property type="entry name" value="Beta-lactamase2"/>
    <property type="match status" value="1"/>
</dbReference>
<evidence type="ECO:0000313" key="10">
    <source>
        <dbReference type="Proteomes" id="UP000515861"/>
    </source>
</evidence>
<evidence type="ECO:0000256" key="6">
    <source>
        <dbReference type="RuleBase" id="RU361140"/>
    </source>
</evidence>
<dbReference type="RefSeq" id="WP_187479409.1">
    <property type="nucleotide sequence ID" value="NZ_CP060697.1"/>
</dbReference>
<dbReference type="SUPFAM" id="SSF56601">
    <property type="entry name" value="beta-lactamase/transpeptidase-like"/>
    <property type="match status" value="1"/>
</dbReference>
<dbReference type="PANTHER" id="PTHR35333:SF3">
    <property type="entry name" value="BETA-LACTAMASE-TYPE TRANSPEPTIDASE FOLD CONTAINING PROTEIN"/>
    <property type="match status" value="1"/>
</dbReference>
<accession>A0A7G9L1F5</accession>
<proteinExistence type="inferred from homology"/>
<protein>
    <recommendedName>
        <fullName evidence="3 6">Beta-lactamase</fullName>
        <ecNumber evidence="3 6">3.5.2.6</ecNumber>
    </recommendedName>
</protein>
<dbReference type="InterPro" id="IPR012338">
    <property type="entry name" value="Beta-lactam/transpept-like"/>
</dbReference>
<feature type="signal peptide" evidence="7">
    <location>
        <begin position="1"/>
        <end position="21"/>
    </location>
</feature>
<dbReference type="PANTHER" id="PTHR35333">
    <property type="entry name" value="BETA-LACTAMASE"/>
    <property type="match status" value="1"/>
</dbReference>
<keyword evidence="5 6" id="KW-0046">Antibiotic resistance</keyword>
<gene>
    <name evidence="9" type="ORF">H8M03_10635</name>
</gene>